<comment type="caution">
    <text evidence="1">The sequence shown here is derived from an EMBL/GenBank/DDBJ whole genome shotgun (WGS) entry which is preliminary data.</text>
</comment>
<proteinExistence type="predicted"/>
<sequence length="154" mass="17834">MEAPAAFSNITQARNKLVLSIDTICRLLEQWKLRAGEDATEEETEQAEQLLDHVEKVCLDAIAVIQDFESNLWVREIKFVEVLAFVYRQRGLESDSNNVISRIRTLADELNRNRDSGTPLSVDGFEDRWAPTSTNEYFMCHCFPDLVQWVYLYV</sequence>
<accession>A0ACC1NZG4</accession>
<dbReference type="EMBL" id="JANJQO010000015">
    <property type="protein sequence ID" value="KAJ2983814.1"/>
    <property type="molecule type" value="Genomic_DNA"/>
</dbReference>
<dbReference type="Proteomes" id="UP001143910">
    <property type="component" value="Unassembled WGS sequence"/>
</dbReference>
<gene>
    <name evidence="1" type="ORF">NQ176_g412</name>
</gene>
<reference evidence="1" key="1">
    <citation type="submission" date="2022-08" db="EMBL/GenBank/DDBJ databases">
        <title>Genome Sequence of Lecanicillium fungicola.</title>
        <authorList>
            <person name="Buettner E."/>
        </authorList>
    </citation>
    <scope>NUCLEOTIDE SEQUENCE</scope>
    <source>
        <strain evidence="1">Babe33</strain>
    </source>
</reference>
<organism evidence="1 2">
    <name type="scientific">Zarea fungicola</name>
    <dbReference type="NCBI Taxonomy" id="93591"/>
    <lineage>
        <taxon>Eukaryota</taxon>
        <taxon>Fungi</taxon>
        <taxon>Dikarya</taxon>
        <taxon>Ascomycota</taxon>
        <taxon>Pezizomycotina</taxon>
        <taxon>Sordariomycetes</taxon>
        <taxon>Hypocreomycetidae</taxon>
        <taxon>Hypocreales</taxon>
        <taxon>Cordycipitaceae</taxon>
        <taxon>Zarea</taxon>
    </lineage>
</organism>
<evidence type="ECO:0000313" key="2">
    <source>
        <dbReference type="Proteomes" id="UP001143910"/>
    </source>
</evidence>
<protein>
    <submittedName>
        <fullName evidence="1">Uncharacterized protein</fullName>
    </submittedName>
</protein>
<evidence type="ECO:0000313" key="1">
    <source>
        <dbReference type="EMBL" id="KAJ2983814.1"/>
    </source>
</evidence>
<name>A0ACC1NZG4_9HYPO</name>
<keyword evidence="2" id="KW-1185">Reference proteome</keyword>